<accession>A0AAW6SV99</accession>
<feature type="transmembrane region" description="Helical" evidence="1">
    <location>
        <begin position="6"/>
        <end position="23"/>
    </location>
</feature>
<feature type="transmembrane region" description="Helical" evidence="1">
    <location>
        <begin position="92"/>
        <end position="109"/>
    </location>
</feature>
<sequence>MRNKNLFVISMLVLPWLTIPFIEKKTIRRFLPGTIMTSIYLVIEGIHAEKKKWWRFNYKVKPNVIGELPLILGPFFVGSIWILKYTFGKFKLYLILNIIIDTFFTYLFIPWMEKTHYVTLVKLSKFKLSILFLIKSLYMYVVQYIYEKAFNMLSSPSKYIDEEEKVKS</sequence>
<name>A0AAW6SV99_9BACI</name>
<dbReference type="EMBL" id="JAROYP010000010">
    <property type="protein sequence ID" value="MDH5162714.1"/>
    <property type="molecule type" value="Genomic_DNA"/>
</dbReference>
<feature type="transmembrane region" description="Helical" evidence="1">
    <location>
        <begin position="30"/>
        <end position="48"/>
    </location>
</feature>
<keyword evidence="1" id="KW-1133">Transmembrane helix</keyword>
<comment type="caution">
    <text evidence="2">The sequence shown here is derived from an EMBL/GenBank/DDBJ whole genome shotgun (WGS) entry which is preliminary data.</text>
</comment>
<evidence type="ECO:0000256" key="1">
    <source>
        <dbReference type="SAM" id="Phobius"/>
    </source>
</evidence>
<feature type="transmembrane region" description="Helical" evidence="1">
    <location>
        <begin position="68"/>
        <end position="85"/>
    </location>
</feature>
<evidence type="ECO:0000313" key="3">
    <source>
        <dbReference type="Proteomes" id="UP001159179"/>
    </source>
</evidence>
<proteinExistence type="predicted"/>
<dbReference type="AlphaFoldDB" id="A0AAW6SV99"/>
<protein>
    <recommendedName>
        <fullName evidence="4">ATP synthase F0 subunit 6</fullName>
    </recommendedName>
</protein>
<keyword evidence="1" id="KW-0472">Membrane</keyword>
<keyword evidence="1" id="KW-0812">Transmembrane</keyword>
<evidence type="ECO:0000313" key="2">
    <source>
        <dbReference type="EMBL" id="MDH5162714.1"/>
    </source>
</evidence>
<evidence type="ECO:0008006" key="4">
    <source>
        <dbReference type="Google" id="ProtNLM"/>
    </source>
</evidence>
<organism evidence="2 3">
    <name type="scientific">Heyndrickxia oleronia</name>
    <dbReference type="NCBI Taxonomy" id="38875"/>
    <lineage>
        <taxon>Bacteria</taxon>
        <taxon>Bacillati</taxon>
        <taxon>Bacillota</taxon>
        <taxon>Bacilli</taxon>
        <taxon>Bacillales</taxon>
        <taxon>Bacillaceae</taxon>
        <taxon>Heyndrickxia</taxon>
    </lineage>
</organism>
<dbReference type="RefSeq" id="WP_280617563.1">
    <property type="nucleotide sequence ID" value="NZ_JAROYP010000010.1"/>
</dbReference>
<gene>
    <name evidence="2" type="ORF">P5X88_17405</name>
</gene>
<reference evidence="2" key="1">
    <citation type="submission" date="2023-03" db="EMBL/GenBank/DDBJ databases">
        <title>Bacterial isolates from washroom surfaces on a university campus.</title>
        <authorList>
            <person name="Holman D.B."/>
            <person name="Gzyl K.E."/>
            <person name="Taheri A.E."/>
        </authorList>
    </citation>
    <scope>NUCLEOTIDE SEQUENCE</scope>
    <source>
        <strain evidence="2">RD03</strain>
    </source>
</reference>
<dbReference type="Proteomes" id="UP001159179">
    <property type="component" value="Unassembled WGS sequence"/>
</dbReference>
<feature type="transmembrane region" description="Helical" evidence="1">
    <location>
        <begin position="129"/>
        <end position="146"/>
    </location>
</feature>